<dbReference type="AlphaFoldDB" id="A0AAV8Z593"/>
<accession>A0AAV8Z593</accession>
<dbReference type="GO" id="GO:0003676">
    <property type="term" value="F:nucleic acid binding"/>
    <property type="evidence" value="ECO:0007669"/>
    <property type="project" value="InterPro"/>
</dbReference>
<reference evidence="1" key="1">
    <citation type="journal article" date="2023" name="Insect Mol. Biol.">
        <title>Genome sequencing provides insights into the evolution of gene families encoding plant cell wall-degrading enzymes in longhorned beetles.</title>
        <authorList>
            <person name="Shin N.R."/>
            <person name="Okamura Y."/>
            <person name="Kirsch R."/>
            <person name="Pauchet Y."/>
        </authorList>
    </citation>
    <scope>NUCLEOTIDE SEQUENCE</scope>
    <source>
        <strain evidence="1">AMC_N1</strain>
    </source>
</reference>
<evidence type="ECO:0000313" key="2">
    <source>
        <dbReference type="Proteomes" id="UP001162162"/>
    </source>
</evidence>
<evidence type="ECO:0000313" key="1">
    <source>
        <dbReference type="EMBL" id="KAJ8959158.1"/>
    </source>
</evidence>
<dbReference type="Proteomes" id="UP001162162">
    <property type="component" value="Unassembled WGS sequence"/>
</dbReference>
<dbReference type="Gene3D" id="3.30.420.10">
    <property type="entry name" value="Ribonuclease H-like superfamily/Ribonuclease H"/>
    <property type="match status" value="1"/>
</dbReference>
<dbReference type="EMBL" id="JAPWTK010000014">
    <property type="protein sequence ID" value="KAJ8959158.1"/>
    <property type="molecule type" value="Genomic_DNA"/>
</dbReference>
<gene>
    <name evidence="1" type="ORF">NQ318_022419</name>
</gene>
<name>A0AAV8Z593_9CUCU</name>
<dbReference type="PANTHER" id="PTHR47326:SF1">
    <property type="entry name" value="HTH PSQ-TYPE DOMAIN-CONTAINING PROTEIN"/>
    <property type="match status" value="1"/>
</dbReference>
<dbReference type="PANTHER" id="PTHR47326">
    <property type="entry name" value="TRANSPOSABLE ELEMENT TC3 TRANSPOSASE-LIKE PROTEIN"/>
    <property type="match status" value="1"/>
</dbReference>
<organism evidence="1 2">
    <name type="scientific">Aromia moschata</name>
    <dbReference type="NCBI Taxonomy" id="1265417"/>
    <lineage>
        <taxon>Eukaryota</taxon>
        <taxon>Metazoa</taxon>
        <taxon>Ecdysozoa</taxon>
        <taxon>Arthropoda</taxon>
        <taxon>Hexapoda</taxon>
        <taxon>Insecta</taxon>
        <taxon>Pterygota</taxon>
        <taxon>Neoptera</taxon>
        <taxon>Endopterygota</taxon>
        <taxon>Coleoptera</taxon>
        <taxon>Polyphaga</taxon>
        <taxon>Cucujiformia</taxon>
        <taxon>Chrysomeloidea</taxon>
        <taxon>Cerambycidae</taxon>
        <taxon>Cerambycinae</taxon>
        <taxon>Callichromatini</taxon>
        <taxon>Aromia</taxon>
    </lineage>
</organism>
<keyword evidence="2" id="KW-1185">Reference proteome</keyword>
<proteinExistence type="predicted"/>
<evidence type="ECO:0008006" key="3">
    <source>
        <dbReference type="Google" id="ProtNLM"/>
    </source>
</evidence>
<dbReference type="InterPro" id="IPR036397">
    <property type="entry name" value="RNaseH_sf"/>
</dbReference>
<protein>
    <recommendedName>
        <fullName evidence="3">Transposase</fullName>
    </recommendedName>
</protein>
<comment type="caution">
    <text evidence="1">The sequence shown here is derived from an EMBL/GenBank/DDBJ whole genome shotgun (WGS) entry which is preliminary data.</text>
</comment>
<sequence length="231" mass="27328">MEQKSNIAFTSYAKKFNFFKWDSQYTIFSIDRKFNSEQNLLYDFYPKVKNDKKTRTKKQFIISEATEIDIIAYFEAQPNNSITNLMQESGLCLGTIHNILEKHKCVPYRYITTQTLVPGDQERRIQFCQWFIRIKSDLMAMFSRKNSHSWSRENPMLFRPCNPQRRFSVNVWCGLISSKIIGPVFYQGALTGERYAEMLTATLREFLDDLNLIDRQQMYFQHDGAPAHNIH</sequence>